<name>A0A4P6DFZ6_RHOPR</name>
<sequence length="294" mass="32929">MSGQHDICSIPMGKPVPTTLKDMSKCDLFHGKELKHEPQSHSCMQPKQDPCAPAHNEYICHMMGERRQHYLNEVKKILDRMDTMECPQKSDVEAIAGCGGQILGEKPMLKYPGYLDKDSPKFRRPFYAPLISSVPVKELRPTDQLSKHKGESSEILEYVDVEDPSVKPCNPWALPRQKSFELKNSIMLKGCDCHKHNGLQDNCERSECRGSPECLTQPLPTCGPSYSQVAPPHQRPVNDMVREAVNARVASTNKTYCCCSSKGEPKYKNIGGKQYPDCNHAGGPGSFVCYKCKQ</sequence>
<reference evidence="1" key="1">
    <citation type="submission" date="2019-04" db="EMBL/GenBank/DDBJ databases">
        <title>Analysis of the testis transcriptome of the Chagas disease vector Rhodnius prolixus.</title>
        <authorList>
            <person name="Cesar J."/>
            <person name="Ribeiro J.M."/>
            <person name="Pereira M.H."/>
            <person name="Araujo R.N."/>
            <person name="Gontijo N.F."/>
            <person name="Pessoa G."/>
            <person name="Sant'Anna M.V."/>
            <person name="Sorgine M.H."/>
            <person name="Majerowicz D."/>
            <person name="Carvalho A.B."/>
            <person name="Braz G."/>
            <person name="Mesquita R."/>
            <person name="Lagerblad P.O."/>
            <person name="Koerich L.B."/>
        </authorList>
    </citation>
    <scope>NUCLEOTIDE SEQUENCE</scope>
</reference>
<organism evidence="1">
    <name type="scientific">Rhodnius prolixus</name>
    <name type="common">Triatomid bug</name>
    <dbReference type="NCBI Taxonomy" id="13249"/>
    <lineage>
        <taxon>Eukaryota</taxon>
        <taxon>Metazoa</taxon>
        <taxon>Ecdysozoa</taxon>
        <taxon>Arthropoda</taxon>
        <taxon>Hexapoda</taxon>
        <taxon>Insecta</taxon>
        <taxon>Pterygota</taxon>
        <taxon>Neoptera</taxon>
        <taxon>Paraneoptera</taxon>
        <taxon>Hemiptera</taxon>
        <taxon>Heteroptera</taxon>
        <taxon>Panheteroptera</taxon>
        <taxon>Cimicomorpha</taxon>
        <taxon>Reduviidae</taxon>
        <taxon>Triatominae</taxon>
        <taxon>Rhodnius</taxon>
    </lineage>
</organism>
<protein>
    <submittedName>
        <fullName evidence="1">Protein panstrongylus lignarius</fullName>
    </submittedName>
</protein>
<evidence type="ECO:0000313" key="1">
    <source>
        <dbReference type="EMBL" id="MOY45641.1"/>
    </source>
</evidence>
<proteinExistence type="predicted"/>
<dbReference type="EMBL" id="GHKJ01000611">
    <property type="protein sequence ID" value="MOY45641.1"/>
    <property type="molecule type" value="Transcribed_RNA"/>
</dbReference>
<accession>A0A4P6DFZ6</accession>
<dbReference type="RefSeq" id="XP_073983452.1">
    <property type="nucleotide sequence ID" value="XM_074127351.1"/>
</dbReference>
<dbReference type="GeneID" id="141453765"/>
<dbReference type="AlphaFoldDB" id="A0A4P6DFZ6"/>